<dbReference type="InterPro" id="IPR012336">
    <property type="entry name" value="Thioredoxin-like_fold"/>
</dbReference>
<organism evidence="3 4">
    <name type="scientific">Microbacterium pygmaeum</name>
    <dbReference type="NCBI Taxonomy" id="370764"/>
    <lineage>
        <taxon>Bacteria</taxon>
        <taxon>Bacillati</taxon>
        <taxon>Actinomycetota</taxon>
        <taxon>Actinomycetes</taxon>
        <taxon>Micrococcales</taxon>
        <taxon>Microbacteriaceae</taxon>
        <taxon>Microbacterium</taxon>
    </lineage>
</organism>
<keyword evidence="3" id="KW-0413">Isomerase</keyword>
<dbReference type="SUPFAM" id="SSF52833">
    <property type="entry name" value="Thioredoxin-like"/>
    <property type="match status" value="1"/>
</dbReference>
<reference evidence="3 4" key="1">
    <citation type="submission" date="2016-10" db="EMBL/GenBank/DDBJ databases">
        <authorList>
            <person name="de Groot N.N."/>
        </authorList>
    </citation>
    <scope>NUCLEOTIDE SEQUENCE [LARGE SCALE GENOMIC DNA]</scope>
    <source>
        <strain evidence="3 4">DSM 23142</strain>
    </source>
</reference>
<accession>A0A1G7TFC4</accession>
<dbReference type="CDD" id="cd02972">
    <property type="entry name" value="DsbA_family"/>
    <property type="match status" value="1"/>
</dbReference>
<dbReference type="STRING" id="370764.SAMN04489810_0035"/>
<dbReference type="GO" id="GO:0016853">
    <property type="term" value="F:isomerase activity"/>
    <property type="evidence" value="ECO:0007669"/>
    <property type="project" value="UniProtKB-KW"/>
</dbReference>
<dbReference type="RefSeq" id="WP_091484789.1">
    <property type="nucleotide sequence ID" value="NZ_LT629692.1"/>
</dbReference>
<dbReference type="Gene3D" id="3.40.30.10">
    <property type="entry name" value="Glutaredoxin"/>
    <property type="match status" value="1"/>
</dbReference>
<sequence length="227" mass="23230">MAATARKVNWFAIWVSAAVVVALVLVTVLVVAMNNSTDDPGPAPQGATINTETGAIAVGEGTGTMDTYIDFMCPICNQFEQIYGEAISGLVDDGTITLNIHPISILDRASQGTEYSTRAANAMYCVAAADGTAALPFMQAMFANQPAEGTAGLTNEQILAVAAGVGVTGIDSCVNDGEYSKYVTAMTDQTPIAPGATGIGTPTIAINGETIATSTLPDPADLGSLFQ</sequence>
<dbReference type="EMBL" id="LT629692">
    <property type="protein sequence ID" value="SDG33935.1"/>
    <property type="molecule type" value="Genomic_DNA"/>
</dbReference>
<evidence type="ECO:0000259" key="2">
    <source>
        <dbReference type="Pfam" id="PF13462"/>
    </source>
</evidence>
<feature type="transmembrane region" description="Helical" evidence="1">
    <location>
        <begin position="12"/>
        <end position="33"/>
    </location>
</feature>
<proteinExistence type="predicted"/>
<feature type="domain" description="Thioredoxin-like fold" evidence="2">
    <location>
        <begin position="64"/>
        <end position="214"/>
    </location>
</feature>
<dbReference type="OrthoDB" id="117402at2"/>
<keyword evidence="1" id="KW-0472">Membrane</keyword>
<dbReference type="InterPro" id="IPR036249">
    <property type="entry name" value="Thioredoxin-like_sf"/>
</dbReference>
<evidence type="ECO:0000256" key="1">
    <source>
        <dbReference type="SAM" id="Phobius"/>
    </source>
</evidence>
<evidence type="ECO:0000313" key="4">
    <source>
        <dbReference type="Proteomes" id="UP000199009"/>
    </source>
</evidence>
<gene>
    <name evidence="3" type="ORF">SAMN04489810_0035</name>
</gene>
<evidence type="ECO:0000313" key="3">
    <source>
        <dbReference type="EMBL" id="SDG33935.1"/>
    </source>
</evidence>
<keyword evidence="1" id="KW-0812">Transmembrane</keyword>
<name>A0A1G7TFC4_9MICO</name>
<protein>
    <submittedName>
        <fullName evidence="3">Protein-disulfide isomerase</fullName>
    </submittedName>
</protein>
<dbReference type="AlphaFoldDB" id="A0A1G7TFC4"/>
<dbReference type="Pfam" id="PF13462">
    <property type="entry name" value="Thioredoxin_4"/>
    <property type="match status" value="1"/>
</dbReference>
<keyword evidence="1" id="KW-1133">Transmembrane helix</keyword>
<keyword evidence="4" id="KW-1185">Reference proteome</keyword>
<dbReference type="Proteomes" id="UP000199009">
    <property type="component" value="Chromosome I"/>
</dbReference>